<reference evidence="2" key="2">
    <citation type="submission" date="2021-12" db="EMBL/GenBank/DDBJ databases">
        <title>Resequencing data analysis of finger millet.</title>
        <authorList>
            <person name="Hatakeyama M."/>
            <person name="Aluri S."/>
            <person name="Balachadran M.T."/>
            <person name="Sivarajan S.R."/>
            <person name="Poveda L."/>
            <person name="Shimizu-Inatsugi R."/>
            <person name="Schlapbach R."/>
            <person name="Sreeman S.M."/>
            <person name="Shimizu K.K."/>
        </authorList>
    </citation>
    <scope>NUCLEOTIDE SEQUENCE</scope>
</reference>
<evidence type="ECO:0000256" key="1">
    <source>
        <dbReference type="SAM" id="SignalP"/>
    </source>
</evidence>
<feature type="chain" id="PRO_5043955141" description="Secreted protein" evidence="1">
    <location>
        <begin position="28"/>
        <end position="136"/>
    </location>
</feature>
<accession>A0AAV5DHI2</accession>
<reference evidence="2" key="1">
    <citation type="journal article" date="2018" name="DNA Res.">
        <title>Multiple hybrid de novo genome assembly of finger millet, an orphan allotetraploid crop.</title>
        <authorList>
            <person name="Hatakeyama M."/>
            <person name="Aluri S."/>
            <person name="Balachadran M.T."/>
            <person name="Sivarajan S.R."/>
            <person name="Patrignani A."/>
            <person name="Gruter S."/>
            <person name="Poveda L."/>
            <person name="Shimizu-Inatsugi R."/>
            <person name="Baeten J."/>
            <person name="Francoijs K.J."/>
            <person name="Nataraja K.N."/>
            <person name="Reddy Y.A.N."/>
            <person name="Phadnis S."/>
            <person name="Ravikumar R.L."/>
            <person name="Schlapbach R."/>
            <person name="Sreeman S.M."/>
            <person name="Shimizu K.K."/>
        </authorList>
    </citation>
    <scope>NUCLEOTIDE SEQUENCE</scope>
</reference>
<gene>
    <name evidence="2" type="primary">ga28019</name>
    <name evidence="2" type="ORF">PR202_ga28019</name>
</gene>
<protein>
    <recommendedName>
        <fullName evidence="4">Secreted protein</fullName>
    </recommendedName>
</protein>
<proteinExistence type="predicted"/>
<name>A0AAV5DHI2_ELECO</name>
<keyword evidence="1" id="KW-0732">Signal</keyword>
<dbReference type="Proteomes" id="UP001054889">
    <property type="component" value="Unassembled WGS sequence"/>
</dbReference>
<comment type="caution">
    <text evidence="2">The sequence shown here is derived from an EMBL/GenBank/DDBJ whole genome shotgun (WGS) entry which is preliminary data.</text>
</comment>
<evidence type="ECO:0000313" key="2">
    <source>
        <dbReference type="EMBL" id="GJN09962.1"/>
    </source>
</evidence>
<evidence type="ECO:0000313" key="3">
    <source>
        <dbReference type="Proteomes" id="UP001054889"/>
    </source>
</evidence>
<sequence length="136" mass="15034">MKTRAFSRFTSVSVVFLLLGGWTKILMHEATTAINSCMKLRQSTLRPVARRAKEGRATWAATRARSHRAMLHKLAVWLSSDMGADAEASTIWRHLTDVEDVVALVTCDYEITHSRAIEVGLVFASDSDSLALLSAD</sequence>
<dbReference type="EMBL" id="BQKI01000017">
    <property type="protein sequence ID" value="GJN09962.1"/>
    <property type="molecule type" value="Genomic_DNA"/>
</dbReference>
<dbReference type="AlphaFoldDB" id="A0AAV5DHI2"/>
<feature type="signal peptide" evidence="1">
    <location>
        <begin position="1"/>
        <end position="27"/>
    </location>
</feature>
<organism evidence="2 3">
    <name type="scientific">Eleusine coracana subsp. coracana</name>
    <dbReference type="NCBI Taxonomy" id="191504"/>
    <lineage>
        <taxon>Eukaryota</taxon>
        <taxon>Viridiplantae</taxon>
        <taxon>Streptophyta</taxon>
        <taxon>Embryophyta</taxon>
        <taxon>Tracheophyta</taxon>
        <taxon>Spermatophyta</taxon>
        <taxon>Magnoliopsida</taxon>
        <taxon>Liliopsida</taxon>
        <taxon>Poales</taxon>
        <taxon>Poaceae</taxon>
        <taxon>PACMAD clade</taxon>
        <taxon>Chloridoideae</taxon>
        <taxon>Cynodonteae</taxon>
        <taxon>Eleusininae</taxon>
        <taxon>Eleusine</taxon>
    </lineage>
</organism>
<keyword evidence="3" id="KW-1185">Reference proteome</keyword>
<evidence type="ECO:0008006" key="4">
    <source>
        <dbReference type="Google" id="ProtNLM"/>
    </source>
</evidence>